<accession>A0A9X8DVK5</accession>
<proteinExistence type="predicted"/>
<dbReference type="Proteomes" id="UP000275652">
    <property type="component" value="Unassembled WGS sequence"/>
</dbReference>
<evidence type="ECO:0000313" key="2">
    <source>
        <dbReference type="EMBL" id="RLO04261.1"/>
    </source>
</evidence>
<evidence type="ECO:0000313" key="1">
    <source>
        <dbReference type="EMBL" id="RLO00633.1"/>
    </source>
</evidence>
<dbReference type="EMBL" id="QUTI01039411">
    <property type="protein sequence ID" value="RLO00633.1"/>
    <property type="molecule type" value="Genomic_DNA"/>
</dbReference>
<comment type="caution">
    <text evidence="2">The sequence shown here is derived from an EMBL/GenBank/DDBJ whole genome shotgun (WGS) entry which is preliminary data.</text>
</comment>
<feature type="non-terminal residue" evidence="2">
    <location>
        <position position="1"/>
    </location>
</feature>
<reference evidence="2 3" key="1">
    <citation type="journal article" date="2018" name="J. Invertebr. Pathol.">
        <title>New genotyping method for the causative agent of crayfish plague (Aphanomyces astaci) based on whole genome data.</title>
        <authorList>
            <person name="Minardi D."/>
            <person name="Studholme D.J."/>
            <person name="van der Giezen M."/>
            <person name="Pretto T."/>
            <person name="Oidtmann B."/>
        </authorList>
    </citation>
    <scope>NUCLEOTIDE SEQUENCE [LARGE SCALE GENOMIC DNA]</scope>
    <source>
        <strain evidence="2 3">KB13</strain>
    </source>
</reference>
<sequence length="68" mass="7872">ARMRIPDEFQRSMDTDLPRKAHTKRIQFPDDMSKLEDIYVFDAEDDSSDDDEQDIIGRAEDQVAALVV</sequence>
<name>A0A9X8DVK5_APHAT</name>
<evidence type="ECO:0000313" key="3">
    <source>
        <dbReference type="Proteomes" id="UP000275652"/>
    </source>
</evidence>
<dbReference type="AlphaFoldDB" id="A0A9X8DVK5"/>
<gene>
    <name evidence="2" type="ORF">DYB28_010810</name>
    <name evidence="1" type="ORF">DYB28_010812</name>
</gene>
<dbReference type="EMBL" id="QUTI01029185">
    <property type="protein sequence ID" value="RLO04261.1"/>
    <property type="molecule type" value="Genomic_DNA"/>
</dbReference>
<protein>
    <submittedName>
        <fullName evidence="2">Uncharacterized protein</fullName>
    </submittedName>
</protein>
<organism evidence="2 3">
    <name type="scientific">Aphanomyces astaci</name>
    <name type="common">Crayfish plague agent</name>
    <dbReference type="NCBI Taxonomy" id="112090"/>
    <lineage>
        <taxon>Eukaryota</taxon>
        <taxon>Sar</taxon>
        <taxon>Stramenopiles</taxon>
        <taxon>Oomycota</taxon>
        <taxon>Saprolegniomycetes</taxon>
        <taxon>Saprolegniales</taxon>
        <taxon>Verrucalvaceae</taxon>
        <taxon>Aphanomyces</taxon>
    </lineage>
</organism>